<feature type="region of interest" description="Disordered" evidence="4">
    <location>
        <begin position="662"/>
        <end position="690"/>
    </location>
</feature>
<dbReference type="GO" id="GO:0036064">
    <property type="term" value="C:ciliary basal body"/>
    <property type="evidence" value="ECO:0007669"/>
    <property type="project" value="TreeGrafter"/>
</dbReference>
<sequence length="1482" mass="170034">MTLQKGKPMYTGASLNKNTLTQEQFTRELATRLEQLSLECSTLHNTDEYSDSSFSPPSITWPKKVCTNHINKSCSHIHTDSDKIYNERQNYHRQQQPQKQTLRTKSSPRNRRIHKTIQVHPESNQKQVSNCTQKKKEENFKNNQAMNTTTNSFSSTWRDISYSPDKYIPKKSFPDSIRKQCQTYSEDMLKSNNVSSDHYQRKEQCNSAASIKQKHPNNKFIEQNKQINDQSSDHSEVNHEMECLEDDNLIIDDNSTTDISDSEVSCARRLSNLPDEVIPPVITSLFPNTPSVLRFADAGQVVQKLPKQYRSRLLWRPSAITPNVVKRVLKRSNFRMTLKSSEWIGYYGNHLKPFGFRPIRQYQKVNHFPGSFQLGRKDKLWINLNQMRSYFGKKSIDFVPRTFCLPTDLKLLKEFWSRYETPNSTSSNIDGLSTVNTRPRWIMKPPASARGIGIKLIRSWSDIPKQRRVLVQSYINQPYLIDGTKFDIRLYVYVAGFSPFRAYVYREGLVRFASQRYSTSFQHLGNRFVHLTNYSINKHNKSDENSVSNHKWKLSKLWSYLTERGVDVPSLWSCITDIIFKTLASVVSCITTMVDQNCRRRASVYELFGFDIILDADLKPWLLEVNVSPSLHTNTQLDDEVKTSVVKDMFNLCGFQLPPDYRSSQLSSSTTTPSKLTPNSKNTNSNASAIAGSSFNEKNQFSSWSHYITSNNNNNNNDTDNGQLSNKCLFNSSNSNNSQHHHHQPHHNSSASLLTTLQRGNYSPSGLPPPSPSINSSNNIHVKRSQSSLSTRMTSNKMSEKNCSGKDCVNSSNHLFNNFSNKIIIIDSCLPITDPRLWDISLSTEDKRKHLFYSSLMTDKEKNKTRQLSDKLSKSNKKNILNAGDNSKDPINSLRHMLSELTPDDLRTLTNLIDERYRAALGNFQCIFPLHGSEGYRLLTFLQTAYQKNIHTGTLGSRSPSVYYYDILQYVFLTVYHNTENDENLCCESFTHQSVDKDLPDQTTLMSGELTPEIMSLVCRMTGVSKTGLDYLINLCKKGIHLMTTEYTPKSNQVFWTQTSTPASSINQDSRHSSRYHYHRIDTSPSSLFRQSESYSKNSQERQNNLRNTNRPEKRSIQTQSITPTSYDNESQSEIIKSQSSQEVYSLDKPPTPPGKMFTVRQPSYRQPHHQQQQRRIRSSCGNLVKLTKEKRIQCSNLKPYRTESDFNVRKVKHPVKRSSSTSDILLYKKYSTNSPSIISNSSSMTNSNENIYKSNNKKLIKTPVVPKTASCDSNWIRNTNSARYSTSSTLSSSSSIAATAAITDQCLPHKVKFNQTYNLSPKQHNNQNDLRRLTKPLSDQYNRSDNFSNSADFYDVGDDDGDDGDEDYDIDDQTYTVYKLQESKKPFLCQIYSHTGHQQKNNRQYQYVNSLPVKLYPKETRIILERHNSRSGSFKQNLEKNKVLSAVQNKFINSTCHLLNEPKSSDRPIKIVKLKATQSTD</sequence>
<dbReference type="WBParaSite" id="TREG1_40400.8">
    <property type="protein sequence ID" value="TREG1_40400.8"/>
    <property type="gene ID" value="TREG1_40400"/>
</dbReference>
<feature type="compositionally biased region" description="Polar residues" evidence="4">
    <location>
        <begin position="1083"/>
        <end position="1109"/>
    </location>
</feature>
<evidence type="ECO:0000256" key="2">
    <source>
        <dbReference type="ARBA" id="ARBA00022741"/>
    </source>
</evidence>
<feature type="compositionally biased region" description="Low complexity" evidence="4">
    <location>
        <begin position="1130"/>
        <end position="1143"/>
    </location>
</feature>
<reference evidence="6 7" key="2">
    <citation type="submission" date="2023-11" db="UniProtKB">
        <authorList>
            <consortium name="WormBaseParasite"/>
        </authorList>
    </citation>
    <scope>IDENTIFICATION</scope>
</reference>
<feature type="compositionally biased region" description="Polar residues" evidence="4">
    <location>
        <begin position="785"/>
        <end position="797"/>
    </location>
</feature>
<evidence type="ECO:0000313" key="5">
    <source>
        <dbReference type="Proteomes" id="UP000050795"/>
    </source>
</evidence>
<evidence type="ECO:0008006" key="8">
    <source>
        <dbReference type="Google" id="ProtNLM"/>
    </source>
</evidence>
<feature type="region of interest" description="Disordered" evidence="4">
    <location>
        <begin position="90"/>
        <end position="111"/>
    </location>
</feature>
<feature type="region of interest" description="Disordered" evidence="4">
    <location>
        <begin position="1081"/>
        <end position="1161"/>
    </location>
</feature>
<dbReference type="InterPro" id="IPR004344">
    <property type="entry name" value="TTL/TTLL_fam"/>
</dbReference>
<dbReference type="Proteomes" id="UP000050795">
    <property type="component" value="Unassembled WGS sequence"/>
</dbReference>
<dbReference type="SUPFAM" id="SSF56059">
    <property type="entry name" value="Glutathione synthetase ATP-binding domain-like"/>
    <property type="match status" value="1"/>
</dbReference>
<name>A0AA85JSQ1_TRIRE</name>
<dbReference type="PROSITE" id="PS51221">
    <property type="entry name" value="TTL"/>
    <property type="match status" value="1"/>
</dbReference>
<keyword evidence="2" id="KW-0547">Nucleotide-binding</keyword>
<reference evidence="5" key="1">
    <citation type="submission" date="2022-06" db="EMBL/GenBank/DDBJ databases">
        <authorList>
            <person name="Berger JAMES D."/>
            <person name="Berger JAMES D."/>
        </authorList>
    </citation>
    <scope>NUCLEOTIDE SEQUENCE [LARGE SCALE GENOMIC DNA]</scope>
</reference>
<dbReference type="GO" id="GO:0070740">
    <property type="term" value="F:tubulin-glutamic acid ligase activity"/>
    <property type="evidence" value="ECO:0007669"/>
    <property type="project" value="TreeGrafter"/>
</dbReference>
<feature type="compositionally biased region" description="Low complexity" evidence="4">
    <location>
        <begin position="663"/>
        <end position="681"/>
    </location>
</feature>
<feature type="region of interest" description="Disordered" evidence="4">
    <location>
        <begin position="706"/>
        <end position="804"/>
    </location>
</feature>
<accession>A0AA85JSQ1</accession>
<dbReference type="Gene3D" id="3.30.470.20">
    <property type="entry name" value="ATP-grasp fold, B domain"/>
    <property type="match status" value="1"/>
</dbReference>
<evidence type="ECO:0000256" key="4">
    <source>
        <dbReference type="SAM" id="MobiDB-lite"/>
    </source>
</evidence>
<feature type="compositionally biased region" description="Polar residues" evidence="4">
    <location>
        <begin position="1117"/>
        <end position="1129"/>
    </location>
</feature>
<evidence type="ECO:0000256" key="1">
    <source>
        <dbReference type="ARBA" id="ARBA00022598"/>
    </source>
</evidence>
<dbReference type="GO" id="GO:0000226">
    <property type="term" value="P:microtubule cytoskeleton organization"/>
    <property type="evidence" value="ECO:0007669"/>
    <property type="project" value="TreeGrafter"/>
</dbReference>
<evidence type="ECO:0000256" key="3">
    <source>
        <dbReference type="ARBA" id="ARBA00022840"/>
    </source>
</evidence>
<feature type="compositionally biased region" description="Acidic residues" evidence="4">
    <location>
        <begin position="1356"/>
        <end position="1368"/>
    </location>
</feature>
<feature type="region of interest" description="Disordered" evidence="4">
    <location>
        <begin position="1340"/>
        <end position="1368"/>
    </location>
</feature>
<feature type="compositionally biased region" description="Polar residues" evidence="4">
    <location>
        <begin position="92"/>
        <end position="105"/>
    </location>
</feature>
<dbReference type="Pfam" id="PF03133">
    <property type="entry name" value="TTL"/>
    <property type="match status" value="1"/>
</dbReference>
<feature type="compositionally biased region" description="Polar residues" evidence="4">
    <location>
        <begin position="718"/>
        <end position="730"/>
    </location>
</feature>
<keyword evidence="1" id="KW-0436">Ligase</keyword>
<protein>
    <recommendedName>
        <fullName evidence="8">Tubulin polyglutamylase TTLL4</fullName>
    </recommendedName>
</protein>
<dbReference type="WBParaSite" id="TREG1_40400.4">
    <property type="protein sequence ID" value="TREG1_40400.4"/>
    <property type="gene ID" value="TREG1_40400"/>
</dbReference>
<dbReference type="PANTHER" id="PTHR12241">
    <property type="entry name" value="TUBULIN POLYGLUTAMYLASE"/>
    <property type="match status" value="1"/>
</dbReference>
<dbReference type="GO" id="GO:0005524">
    <property type="term" value="F:ATP binding"/>
    <property type="evidence" value="ECO:0007669"/>
    <property type="project" value="UniProtKB-KW"/>
</dbReference>
<feature type="compositionally biased region" description="Polar residues" evidence="4">
    <location>
        <begin position="1340"/>
        <end position="1352"/>
    </location>
</feature>
<keyword evidence="3" id="KW-0067">ATP-binding</keyword>
<evidence type="ECO:0000313" key="6">
    <source>
        <dbReference type="WBParaSite" id="TREG1_40400.4"/>
    </source>
</evidence>
<proteinExistence type="predicted"/>
<organism evidence="5 7">
    <name type="scientific">Trichobilharzia regenti</name>
    <name type="common">Nasal bird schistosome</name>
    <dbReference type="NCBI Taxonomy" id="157069"/>
    <lineage>
        <taxon>Eukaryota</taxon>
        <taxon>Metazoa</taxon>
        <taxon>Spiralia</taxon>
        <taxon>Lophotrochozoa</taxon>
        <taxon>Platyhelminthes</taxon>
        <taxon>Trematoda</taxon>
        <taxon>Digenea</taxon>
        <taxon>Strigeidida</taxon>
        <taxon>Schistosomatoidea</taxon>
        <taxon>Schistosomatidae</taxon>
        <taxon>Trichobilharzia</taxon>
    </lineage>
</organism>
<keyword evidence="5" id="KW-1185">Reference proteome</keyword>
<evidence type="ECO:0000313" key="7">
    <source>
        <dbReference type="WBParaSite" id="TREG1_40400.8"/>
    </source>
</evidence>
<dbReference type="PANTHER" id="PTHR12241:SF162">
    <property type="entry name" value="TUBULIN MONOGLUTAMYLASE TTLL4"/>
    <property type="match status" value="1"/>
</dbReference>
<dbReference type="GO" id="GO:0015631">
    <property type="term" value="F:tubulin binding"/>
    <property type="evidence" value="ECO:0007669"/>
    <property type="project" value="TreeGrafter"/>
</dbReference>
<feature type="compositionally biased region" description="Polar residues" evidence="4">
    <location>
        <begin position="751"/>
        <end position="760"/>
    </location>
</feature>